<dbReference type="Gene3D" id="3.60.60.10">
    <property type="entry name" value="Penicillin V Acylase, Chain A"/>
    <property type="match status" value="1"/>
</dbReference>
<comment type="pathway">
    <text evidence="3">Lipid metabolism; sphingolipid metabolism.</text>
</comment>
<evidence type="ECO:0000256" key="7">
    <source>
        <dbReference type="ARBA" id="ARBA00022525"/>
    </source>
</evidence>
<evidence type="ECO:0000256" key="10">
    <source>
        <dbReference type="ARBA" id="ARBA00022919"/>
    </source>
</evidence>
<comment type="subcellular location">
    <subcellularLocation>
        <location evidence="1">Lysosome</location>
    </subcellularLocation>
    <subcellularLocation>
        <location evidence="2">Secreted</location>
    </subcellularLocation>
</comment>
<keyword evidence="14" id="KW-0458">Lysosome</keyword>
<evidence type="ECO:0000256" key="9">
    <source>
        <dbReference type="ARBA" id="ARBA00022801"/>
    </source>
</evidence>
<evidence type="ECO:0000256" key="15">
    <source>
        <dbReference type="ARBA" id="ARBA00040588"/>
    </source>
</evidence>
<evidence type="ECO:0000256" key="12">
    <source>
        <dbReference type="ARBA" id="ARBA00023157"/>
    </source>
</evidence>
<proteinExistence type="inferred from homology"/>
<evidence type="ECO:0000256" key="4">
    <source>
        <dbReference type="ARBA" id="ARBA00004991"/>
    </source>
</evidence>
<comment type="pathway">
    <text evidence="4">Sphingolipid metabolism.</text>
</comment>
<evidence type="ECO:0000256" key="11">
    <source>
        <dbReference type="ARBA" id="ARBA00023098"/>
    </source>
</evidence>
<dbReference type="InterPro" id="IPR029132">
    <property type="entry name" value="CBAH/NAAA_C"/>
</dbReference>
<evidence type="ECO:0000313" key="22">
    <source>
        <dbReference type="Proteomes" id="UP001642483"/>
    </source>
</evidence>
<dbReference type="PANTHER" id="PTHR28583">
    <property type="entry name" value="ACID AMIDASE"/>
    <property type="match status" value="1"/>
</dbReference>
<dbReference type="PANTHER" id="PTHR28583:SF1">
    <property type="entry name" value="ACID CERAMIDASE"/>
    <property type="match status" value="1"/>
</dbReference>
<feature type="signal peptide" evidence="18">
    <location>
        <begin position="1"/>
        <end position="19"/>
    </location>
</feature>
<organism evidence="21 22">
    <name type="scientific">Clavelina lepadiformis</name>
    <name type="common">Light-bulb sea squirt</name>
    <name type="synonym">Ascidia lepadiformis</name>
    <dbReference type="NCBI Taxonomy" id="159417"/>
    <lineage>
        <taxon>Eukaryota</taxon>
        <taxon>Metazoa</taxon>
        <taxon>Chordata</taxon>
        <taxon>Tunicata</taxon>
        <taxon>Ascidiacea</taxon>
        <taxon>Aplousobranchia</taxon>
        <taxon>Clavelinidae</taxon>
        <taxon>Clavelina</taxon>
    </lineage>
</organism>
<keyword evidence="22" id="KW-1185">Reference proteome</keyword>
<dbReference type="EMBL" id="CAWYQH010000102">
    <property type="protein sequence ID" value="CAK8686196.1"/>
    <property type="molecule type" value="Genomic_DNA"/>
</dbReference>
<feature type="chain" id="PRO_5046255611" description="Acid ceramidase" evidence="18">
    <location>
        <begin position="20"/>
        <end position="390"/>
    </location>
</feature>
<accession>A0ABP0G2X7</accession>
<keyword evidence="9 17" id="KW-0378">Hydrolase</keyword>
<keyword evidence="8 18" id="KW-0732">Signal</keyword>
<evidence type="ECO:0000256" key="14">
    <source>
        <dbReference type="ARBA" id="ARBA00023228"/>
    </source>
</evidence>
<dbReference type="Proteomes" id="UP001642483">
    <property type="component" value="Unassembled WGS sequence"/>
</dbReference>
<dbReference type="PIRSF" id="PIRSF017632">
    <property type="entry name" value="Acid_ceramidase-like"/>
    <property type="match status" value="1"/>
</dbReference>
<dbReference type="CDD" id="cd01903">
    <property type="entry name" value="Ntn_AC_NAAA"/>
    <property type="match status" value="1"/>
</dbReference>
<evidence type="ECO:0000256" key="18">
    <source>
        <dbReference type="SAM" id="SignalP"/>
    </source>
</evidence>
<evidence type="ECO:0000259" key="19">
    <source>
        <dbReference type="Pfam" id="PF02275"/>
    </source>
</evidence>
<protein>
    <recommendedName>
        <fullName evidence="15">Acid ceramidase</fullName>
        <ecNumber evidence="6">3.5.1.23</ecNumber>
    </recommendedName>
</protein>
<comment type="caution">
    <text evidence="21">The sequence shown here is derived from an EMBL/GenBank/DDBJ whole genome shotgun (WGS) entry which is preliminary data.</text>
</comment>
<dbReference type="Pfam" id="PF02275">
    <property type="entry name" value="CBAH"/>
    <property type="match status" value="1"/>
</dbReference>
<evidence type="ECO:0000256" key="13">
    <source>
        <dbReference type="ARBA" id="ARBA00023180"/>
    </source>
</evidence>
<keyword evidence="11 17" id="KW-0443">Lipid metabolism</keyword>
<feature type="domain" description="Choloylglycine hydrolase/NAAA C-terminal" evidence="19">
    <location>
        <begin position="138"/>
        <end position="320"/>
    </location>
</feature>
<evidence type="ECO:0000256" key="3">
    <source>
        <dbReference type="ARBA" id="ARBA00004760"/>
    </source>
</evidence>
<evidence type="ECO:0000256" key="17">
    <source>
        <dbReference type="PIRNR" id="PIRNR017632"/>
    </source>
</evidence>
<name>A0ABP0G2X7_CLALP</name>
<reference evidence="21 22" key="1">
    <citation type="submission" date="2024-02" db="EMBL/GenBank/DDBJ databases">
        <authorList>
            <person name="Daric V."/>
            <person name="Darras S."/>
        </authorList>
    </citation>
    <scope>NUCLEOTIDE SEQUENCE [LARGE SCALE GENOMIC DNA]</scope>
</reference>
<dbReference type="InterPro" id="IPR029130">
    <property type="entry name" value="Acid_ceramidase_N"/>
</dbReference>
<evidence type="ECO:0000256" key="5">
    <source>
        <dbReference type="ARBA" id="ARBA00005730"/>
    </source>
</evidence>
<evidence type="ECO:0000256" key="2">
    <source>
        <dbReference type="ARBA" id="ARBA00004613"/>
    </source>
</evidence>
<gene>
    <name evidence="21" type="ORF">CVLEPA_LOCUS18153</name>
</gene>
<evidence type="ECO:0000259" key="20">
    <source>
        <dbReference type="Pfam" id="PF15508"/>
    </source>
</evidence>
<comment type="catalytic activity">
    <reaction evidence="16">
        <text>an N-acylsphing-4-enine + H2O = sphing-4-enine + a fatty acid</text>
        <dbReference type="Rhea" id="RHEA:20856"/>
        <dbReference type="ChEBI" id="CHEBI:15377"/>
        <dbReference type="ChEBI" id="CHEBI:28868"/>
        <dbReference type="ChEBI" id="CHEBI:52639"/>
        <dbReference type="ChEBI" id="CHEBI:57756"/>
        <dbReference type="EC" id="3.5.1.23"/>
    </reaction>
</comment>
<feature type="domain" description="Acid ceramidase N-terminal" evidence="20">
    <location>
        <begin position="44"/>
        <end position="102"/>
    </location>
</feature>
<evidence type="ECO:0000256" key="1">
    <source>
        <dbReference type="ARBA" id="ARBA00004371"/>
    </source>
</evidence>
<keyword evidence="7" id="KW-0964">Secreted</keyword>
<evidence type="ECO:0000256" key="16">
    <source>
        <dbReference type="ARBA" id="ARBA00048057"/>
    </source>
</evidence>
<keyword evidence="10" id="KW-0746">Sphingolipid metabolism</keyword>
<keyword evidence="12" id="KW-1015">Disulfide bond</keyword>
<comment type="similarity">
    <text evidence="5 17">Belongs to the acid ceramidase family.</text>
</comment>
<evidence type="ECO:0000256" key="6">
    <source>
        <dbReference type="ARBA" id="ARBA00011891"/>
    </source>
</evidence>
<dbReference type="InterPro" id="IPR016699">
    <property type="entry name" value="Acid_ceramidase-like"/>
</dbReference>
<dbReference type="Pfam" id="PF15508">
    <property type="entry name" value="NAAA-beta"/>
    <property type="match status" value="1"/>
</dbReference>
<dbReference type="EC" id="3.5.1.23" evidence="6"/>
<evidence type="ECO:0000313" key="21">
    <source>
        <dbReference type="EMBL" id="CAK8686196.1"/>
    </source>
</evidence>
<sequence>MHCNLCLVIVWSVLALTLCQDVPPFTEDCQHGMYKNHDRSLGVPPTFKVDLDKDPMTRWNDVMKHKGNEMKAMIGQVKNLLNNISPKLIETVEKYLPNIINKLPSPYDDEIKGIAMATGAPDADVLLFNIFYEIFTVCTSIVAQDTNGTLYHARNLDFGLFMGWDVKNHTWLITEYLRPLVVNVEFVKGGKVLYKAVNFAGYVGVLTGIKPGVLSFTLNERFNLDGGFVGMLEWILGDREGHWTSFLPRTVLESAASYDDAVSMLTKDELLAPVYYIVSGSKPGEGAVITRDRKETANVLKLNVTAGDWYVVETNYDNWSNPPFFDNRRKPAKKCLDETGQKRSQFPSIYDVLSTKPVLNKLTTYTALMRVDTGALETYIRYCSDPCYPW</sequence>
<evidence type="ECO:0000256" key="8">
    <source>
        <dbReference type="ARBA" id="ARBA00022729"/>
    </source>
</evidence>
<keyword evidence="13" id="KW-0325">Glycoprotein</keyword>